<dbReference type="InterPro" id="IPR049046">
    <property type="entry name" value="Beta-AFase-like_GH127_middle"/>
</dbReference>
<evidence type="ECO:0000313" key="5">
    <source>
        <dbReference type="EMBL" id="EGF91728.1"/>
    </source>
</evidence>
<dbReference type="OrthoDB" id="9757939at2"/>
<evidence type="ECO:0000256" key="1">
    <source>
        <dbReference type="SAM" id="SignalP"/>
    </source>
</evidence>
<dbReference type="SUPFAM" id="SSF48208">
    <property type="entry name" value="Six-hairpin glycosidases"/>
    <property type="match status" value="1"/>
</dbReference>
<feature type="domain" description="Glycoside hydrolase GH146 substrate-binding" evidence="3">
    <location>
        <begin position="653"/>
        <end position="783"/>
    </location>
</feature>
<dbReference type="eggNOG" id="COG3533">
    <property type="taxonomic scope" value="Bacteria"/>
</dbReference>
<dbReference type="InterPro" id="IPR046544">
    <property type="entry name" value="GH146_SB_dom"/>
</dbReference>
<dbReference type="PANTHER" id="PTHR31151:SF0">
    <property type="entry name" value="PROLINE-TRNA LIGASE (DUF1680)"/>
    <property type="match status" value="1"/>
</dbReference>
<evidence type="ECO:0000259" key="3">
    <source>
        <dbReference type="Pfam" id="PF20620"/>
    </source>
</evidence>
<dbReference type="GO" id="GO:0005975">
    <property type="term" value="P:carbohydrate metabolic process"/>
    <property type="evidence" value="ECO:0007669"/>
    <property type="project" value="InterPro"/>
</dbReference>
<feature type="signal peptide" evidence="1">
    <location>
        <begin position="1"/>
        <end position="30"/>
    </location>
</feature>
<reference evidence="6" key="1">
    <citation type="submission" date="2011-03" db="EMBL/GenBank/DDBJ databases">
        <title>Draft genome sequence of Brevundimonas diminuta.</title>
        <authorList>
            <person name="Brown P.J.B."/>
            <person name="Buechlein A."/>
            <person name="Hemmerich C."/>
            <person name="Brun Y.V."/>
        </authorList>
    </citation>
    <scope>NUCLEOTIDE SEQUENCE [LARGE SCALE GENOMIC DNA]</scope>
    <source>
        <strain evidence="6">C19</strain>
    </source>
</reference>
<protein>
    <submittedName>
        <fullName evidence="5">Tat twin-arginine translocation pathway signal sequence domain protein</fullName>
    </submittedName>
</protein>
<evidence type="ECO:0000313" key="6">
    <source>
        <dbReference type="Proteomes" id="UP000006512"/>
    </source>
</evidence>
<dbReference type="PROSITE" id="PS51318">
    <property type="entry name" value="TAT"/>
    <property type="match status" value="1"/>
</dbReference>
<feature type="chain" id="PRO_5003320864" evidence="1">
    <location>
        <begin position="31"/>
        <end position="795"/>
    </location>
</feature>
<dbReference type="InterPro" id="IPR006311">
    <property type="entry name" value="TAT_signal"/>
</dbReference>
<dbReference type="RefSeq" id="WP_006270891.1">
    <property type="nucleotide sequence ID" value="NZ_GL883077.1"/>
</dbReference>
<evidence type="ECO:0000259" key="4">
    <source>
        <dbReference type="Pfam" id="PF20736"/>
    </source>
</evidence>
<name>F4QI90_9CAUL</name>
<dbReference type="AlphaFoldDB" id="F4QI90"/>
<dbReference type="STRING" id="715226.ABI_01580"/>
<dbReference type="InterPro" id="IPR008928">
    <property type="entry name" value="6-hairpin_glycosidase_sf"/>
</dbReference>
<dbReference type="Pfam" id="PF07944">
    <property type="entry name" value="Beta-AFase-like_GH127_cat"/>
    <property type="match status" value="1"/>
</dbReference>
<organism evidence="5 6">
    <name type="scientific">Asticcacaulis biprosthecium C19</name>
    <dbReference type="NCBI Taxonomy" id="715226"/>
    <lineage>
        <taxon>Bacteria</taxon>
        <taxon>Pseudomonadati</taxon>
        <taxon>Pseudomonadota</taxon>
        <taxon>Alphaproteobacteria</taxon>
        <taxon>Caulobacterales</taxon>
        <taxon>Caulobacteraceae</taxon>
        <taxon>Asticcacaulis</taxon>
    </lineage>
</organism>
<dbReference type="Proteomes" id="UP000006512">
    <property type="component" value="Unassembled WGS sequence"/>
</dbReference>
<dbReference type="EMBL" id="GL883077">
    <property type="protein sequence ID" value="EGF91728.1"/>
    <property type="molecule type" value="Genomic_DNA"/>
</dbReference>
<proteinExistence type="predicted"/>
<dbReference type="Pfam" id="PF20620">
    <property type="entry name" value="DUF6805"/>
    <property type="match status" value="1"/>
</dbReference>
<gene>
    <name evidence="5" type="ORF">ABI_01580</name>
</gene>
<dbReference type="PANTHER" id="PTHR31151">
    <property type="entry name" value="PROLINE-TRNA LIGASE (DUF1680)"/>
    <property type="match status" value="1"/>
</dbReference>
<keyword evidence="1" id="KW-0732">Signal</keyword>
<keyword evidence="6" id="KW-1185">Reference proteome</keyword>
<dbReference type="InterPro" id="IPR012878">
    <property type="entry name" value="Beta-AFase-like_GH127_cat"/>
</dbReference>
<sequence>MAVFSGSRRHFLTTSSVLTGLSLVPAAAWAGTEKALPQKRTTSLALGDVRLLPSPFKTALDVNHTYLLTLEPDRFLHNYRKGAGLTPKAEKYGGWENDTIAGHSLGHYLSAISLMYAQTGDATLKARAAYVIDELALIQGMQGDGYVAGFTRKRPDGTIVDGKELFAEIKAGDIRSAGFDLNGCWVPLYNWHKLYTGLFDAQTFCGLNKGVVVATGLGHYIDSVFAALNDDQVQQVLNCEFGGLNESFAELHARTGDARWLTLAERMHHNRVLDPMIKREDKLANIHSNTTIPKVLGLARLYEITGKADYHTASDFFWERVTGHHSYVIGGNGDREYFFEPDTISRHITEATCEHCATYNMLRLTRFLYSWQPDASRFDYFERAHLNHVLSQQNPKTGMFSYMTPLFTGAERGFSDPVDNWTCCHGTGMESHARHAESIWWQSADTLFVNLYIPSTAQWTTKGASLRMDTGYPYDGGVKLAVTALRRPTRFKLALRVPGWAKTAAVTLNGKPAQAVRDGGYLVIDRVWQAGDKIALDLPLDLRLEATSDNTGIVAVLRGPMVLAADLGPVETPFKATDPALVGDNILAGFEAVDASKALYRTVGIGRPGQLDFVPFYSQYERRSALYFKAFSEADWKVEEAAFLAEQERQRDLAARSVDVMYLGEMQAERDHNLESNVSWPGTYRGRNGRDARQGGFMSFTLKVKPGPLVLQATYWGDDRREYDIVIDGEKLTTVTHKTAPKPGVFFDEEYPVPERFTAGKTHVLIRLQPGDRSTGMIFGMRLFTAVPTNTKVET</sequence>
<feature type="domain" description="Non-reducing end beta-L-arabinofuranosidase-like GH127 catalytic" evidence="2">
    <location>
        <begin position="48"/>
        <end position="436"/>
    </location>
</feature>
<dbReference type="Pfam" id="PF20736">
    <property type="entry name" value="Glyco_hydro127M"/>
    <property type="match status" value="1"/>
</dbReference>
<accession>F4QI90</accession>
<feature type="domain" description="Non-reducing end beta-L-arabinofuranosidase-like GH127 middle" evidence="4">
    <location>
        <begin position="446"/>
        <end position="540"/>
    </location>
</feature>
<dbReference type="HOGENOM" id="CLU_008033_1_0_5"/>
<evidence type="ECO:0000259" key="2">
    <source>
        <dbReference type="Pfam" id="PF07944"/>
    </source>
</evidence>